<name>A0AA39TXR7_9AGAR</name>
<gene>
    <name evidence="1" type="ORF">IW261DRAFT_723067</name>
</gene>
<proteinExistence type="predicted"/>
<protein>
    <submittedName>
        <fullName evidence="1">Uncharacterized protein</fullName>
    </submittedName>
</protein>
<evidence type="ECO:0000313" key="2">
    <source>
        <dbReference type="Proteomes" id="UP001175227"/>
    </source>
</evidence>
<comment type="caution">
    <text evidence="1">The sequence shown here is derived from an EMBL/GenBank/DDBJ whole genome shotgun (WGS) entry which is preliminary data.</text>
</comment>
<dbReference type="Proteomes" id="UP001175227">
    <property type="component" value="Unassembled WGS sequence"/>
</dbReference>
<accession>A0AA39TXR7</accession>
<reference evidence="1" key="1">
    <citation type="submission" date="2023-06" db="EMBL/GenBank/DDBJ databases">
        <authorList>
            <consortium name="Lawrence Berkeley National Laboratory"/>
            <person name="Ahrendt S."/>
            <person name="Sahu N."/>
            <person name="Indic B."/>
            <person name="Wong-Bajracharya J."/>
            <person name="Merenyi Z."/>
            <person name="Ke H.-M."/>
            <person name="Monk M."/>
            <person name="Kocsube S."/>
            <person name="Drula E."/>
            <person name="Lipzen A."/>
            <person name="Balint B."/>
            <person name="Henrissat B."/>
            <person name="Andreopoulos B."/>
            <person name="Martin F.M."/>
            <person name="Harder C.B."/>
            <person name="Rigling D."/>
            <person name="Ford K.L."/>
            <person name="Foster G.D."/>
            <person name="Pangilinan J."/>
            <person name="Papanicolaou A."/>
            <person name="Barry K."/>
            <person name="LaButti K."/>
            <person name="Viragh M."/>
            <person name="Koriabine M."/>
            <person name="Yan M."/>
            <person name="Riley R."/>
            <person name="Champramary S."/>
            <person name="Plett K.L."/>
            <person name="Tsai I.J."/>
            <person name="Slot J."/>
            <person name="Sipos G."/>
            <person name="Plett J."/>
            <person name="Nagy L.G."/>
            <person name="Grigoriev I.V."/>
        </authorList>
    </citation>
    <scope>NUCLEOTIDE SEQUENCE</scope>
    <source>
        <strain evidence="1">ICMP 16352</strain>
    </source>
</reference>
<dbReference type="AlphaFoldDB" id="A0AA39TXR7"/>
<organism evidence="1 2">
    <name type="scientific">Armillaria novae-zelandiae</name>
    <dbReference type="NCBI Taxonomy" id="153914"/>
    <lineage>
        <taxon>Eukaryota</taxon>
        <taxon>Fungi</taxon>
        <taxon>Dikarya</taxon>
        <taxon>Basidiomycota</taxon>
        <taxon>Agaricomycotina</taxon>
        <taxon>Agaricomycetes</taxon>
        <taxon>Agaricomycetidae</taxon>
        <taxon>Agaricales</taxon>
        <taxon>Marasmiineae</taxon>
        <taxon>Physalacriaceae</taxon>
        <taxon>Armillaria</taxon>
    </lineage>
</organism>
<dbReference type="EMBL" id="JAUEPR010000036">
    <property type="protein sequence ID" value="KAK0472977.1"/>
    <property type="molecule type" value="Genomic_DNA"/>
</dbReference>
<evidence type="ECO:0000313" key="1">
    <source>
        <dbReference type="EMBL" id="KAK0472977.1"/>
    </source>
</evidence>
<keyword evidence="2" id="KW-1185">Reference proteome</keyword>
<sequence>MDRRRRLYSLRPHDMPGSMFMLRALTVCPLFNTSLPWSQMTVSETSCLSVCEESFIIRNAPLLLTLVANSRRVDRHSISLEAMSFEGLSSKHPESTSSQRSLKSATCHPSFAHSYFIRLLRTVRRTLHVVGLCASYKPTLRFLFIRFVLEHCSLSDNFIRRLGKRSSFSTDISDAQNKDASLSATTHLSIGVPYFADIAVCRAVVDEDQ</sequence>